<gene>
    <name evidence="2" type="ORF">C492_00140</name>
</gene>
<accession>L9Y107</accession>
<dbReference type="Proteomes" id="UP000011531">
    <property type="component" value="Unassembled WGS sequence"/>
</dbReference>
<dbReference type="AlphaFoldDB" id="L9Y107"/>
<sequence length="140" mass="15991">MWRKRSGDVVLRPHDDRVQNINKKPEDRSSRKPVDPEALSFATALDKVHAALHVYDKQGATEAWNWMNQRNCGSDPEFKATLEALLRVLPHVHDDWELAQHLAAGDTGEMLDLDLDADIFRDNNDETTDKQGKLNDYTPD</sequence>
<evidence type="ECO:0000256" key="1">
    <source>
        <dbReference type="SAM" id="MobiDB-lite"/>
    </source>
</evidence>
<name>L9Y107_9EURY</name>
<reference evidence="2 3" key="1">
    <citation type="journal article" date="2014" name="PLoS Genet.">
        <title>Phylogenetically driven sequencing of extremely halophilic archaea reveals strategies for static and dynamic osmo-response.</title>
        <authorList>
            <person name="Becker E.A."/>
            <person name="Seitzer P.M."/>
            <person name="Tritt A."/>
            <person name="Larsen D."/>
            <person name="Krusor M."/>
            <person name="Yao A.I."/>
            <person name="Wu D."/>
            <person name="Madern D."/>
            <person name="Eisen J.A."/>
            <person name="Darling A.E."/>
            <person name="Facciotti M.T."/>
        </authorList>
    </citation>
    <scope>NUCLEOTIDE SEQUENCE [LARGE SCALE GENOMIC DNA]</scope>
    <source>
        <strain evidence="2 3">DSM 18795</strain>
    </source>
</reference>
<dbReference type="STRING" id="1227498.C492_00140"/>
<dbReference type="PATRIC" id="fig|1227498.3.peg.21"/>
<evidence type="ECO:0000313" key="2">
    <source>
        <dbReference type="EMBL" id="ELY67376.1"/>
    </source>
</evidence>
<dbReference type="EMBL" id="AOIA01000006">
    <property type="protein sequence ID" value="ELY67376.1"/>
    <property type="molecule type" value="Genomic_DNA"/>
</dbReference>
<protein>
    <submittedName>
        <fullName evidence="2">Uncharacterized protein</fullName>
    </submittedName>
</protein>
<evidence type="ECO:0000313" key="3">
    <source>
        <dbReference type="Proteomes" id="UP000011531"/>
    </source>
</evidence>
<keyword evidence="3" id="KW-1185">Reference proteome</keyword>
<organism evidence="2 3">
    <name type="scientific">Natronococcus jeotgali DSM 18795</name>
    <dbReference type="NCBI Taxonomy" id="1227498"/>
    <lineage>
        <taxon>Archaea</taxon>
        <taxon>Methanobacteriati</taxon>
        <taxon>Methanobacteriota</taxon>
        <taxon>Stenosarchaea group</taxon>
        <taxon>Halobacteria</taxon>
        <taxon>Halobacteriales</taxon>
        <taxon>Natrialbaceae</taxon>
        <taxon>Natronococcus</taxon>
    </lineage>
</organism>
<feature type="region of interest" description="Disordered" evidence="1">
    <location>
        <begin position="1"/>
        <end position="35"/>
    </location>
</feature>
<comment type="caution">
    <text evidence="2">The sequence shown here is derived from an EMBL/GenBank/DDBJ whole genome shotgun (WGS) entry which is preliminary data.</text>
</comment>
<proteinExistence type="predicted"/>